<dbReference type="EMBL" id="KN822967">
    <property type="protein sequence ID" value="KIO30885.1"/>
    <property type="molecule type" value="Genomic_DNA"/>
</dbReference>
<accession>A0A0C3QGS7</accession>
<evidence type="ECO:0000313" key="1">
    <source>
        <dbReference type="EMBL" id="KIO30885.1"/>
    </source>
</evidence>
<organism evidence="1 2">
    <name type="scientific">Tulasnella calospora MUT 4182</name>
    <dbReference type="NCBI Taxonomy" id="1051891"/>
    <lineage>
        <taxon>Eukaryota</taxon>
        <taxon>Fungi</taxon>
        <taxon>Dikarya</taxon>
        <taxon>Basidiomycota</taxon>
        <taxon>Agaricomycotina</taxon>
        <taxon>Agaricomycetes</taxon>
        <taxon>Cantharellales</taxon>
        <taxon>Tulasnellaceae</taxon>
        <taxon>Tulasnella</taxon>
    </lineage>
</organism>
<sequence length="467" mass="52376">MKSTLQIISITQARVDAFLKEIFDICESSEDCPTTKSLSDTIATEIAIFDAVEAVIRRRRNEHALLSRLATDIVHSIFGIALDVDRIHDLDLPSDALEGNSHQLERMRRVSAATTSVIERSASAPLCVRSFSGSPPASSIRLVPATRVQAPRSNESDAYHLYRQFLQNPMPALETLGIQAQPRMRDDPSEPSGNLPSIHQLTAQWWQPPADAAWLTGLKELLPILSADELVVGELPDAISPITLPRLRSICLKFRSNESMVKLIRRLIAPQCLRHTLHVNQARNLGLDVADYGRFMSVEERCTEEYPKSADIPIQISFRSTHLEYKTESLQIVFDKDRSEDTRIFLKSLGDQSIQIIVAHLRYTWSYAGHFLKPIGARLADLPGLDGLAVTNTTTDWPFKSLRLIEIHDTLVSLSDFTELVEEYLHKDPKPVLEEIVLVNCSIGQTELTEAAERLARIGITIQRRHG</sequence>
<reference evidence="2" key="2">
    <citation type="submission" date="2015-01" db="EMBL/GenBank/DDBJ databases">
        <title>Evolutionary Origins and Diversification of the Mycorrhizal Mutualists.</title>
        <authorList>
            <consortium name="DOE Joint Genome Institute"/>
            <consortium name="Mycorrhizal Genomics Consortium"/>
            <person name="Kohler A."/>
            <person name="Kuo A."/>
            <person name="Nagy L.G."/>
            <person name="Floudas D."/>
            <person name="Copeland A."/>
            <person name="Barry K.W."/>
            <person name="Cichocki N."/>
            <person name="Veneault-Fourrey C."/>
            <person name="LaButti K."/>
            <person name="Lindquist E.A."/>
            <person name="Lipzen A."/>
            <person name="Lundell T."/>
            <person name="Morin E."/>
            <person name="Murat C."/>
            <person name="Riley R."/>
            <person name="Ohm R."/>
            <person name="Sun H."/>
            <person name="Tunlid A."/>
            <person name="Henrissat B."/>
            <person name="Grigoriev I.V."/>
            <person name="Hibbett D.S."/>
            <person name="Martin F."/>
        </authorList>
    </citation>
    <scope>NUCLEOTIDE SEQUENCE [LARGE SCALE GENOMIC DNA]</scope>
    <source>
        <strain evidence="2">MUT 4182</strain>
    </source>
</reference>
<dbReference type="AlphaFoldDB" id="A0A0C3QGS7"/>
<dbReference type="HOGENOM" id="CLU_045027_0_0_1"/>
<dbReference type="Proteomes" id="UP000054248">
    <property type="component" value="Unassembled WGS sequence"/>
</dbReference>
<dbReference type="OrthoDB" id="3172239at2759"/>
<protein>
    <submittedName>
        <fullName evidence="1">Uncharacterized protein</fullName>
    </submittedName>
</protein>
<gene>
    <name evidence="1" type="ORF">M407DRAFT_20011</name>
</gene>
<name>A0A0C3QGS7_9AGAM</name>
<proteinExistence type="predicted"/>
<keyword evidence="2" id="KW-1185">Reference proteome</keyword>
<reference evidence="1 2" key="1">
    <citation type="submission" date="2014-04" db="EMBL/GenBank/DDBJ databases">
        <authorList>
            <consortium name="DOE Joint Genome Institute"/>
            <person name="Kuo A."/>
            <person name="Girlanda M."/>
            <person name="Perotto S."/>
            <person name="Kohler A."/>
            <person name="Nagy L.G."/>
            <person name="Floudas D."/>
            <person name="Copeland A."/>
            <person name="Barry K.W."/>
            <person name="Cichocki N."/>
            <person name="Veneault-Fourrey C."/>
            <person name="LaButti K."/>
            <person name="Lindquist E.A."/>
            <person name="Lipzen A."/>
            <person name="Lundell T."/>
            <person name="Morin E."/>
            <person name="Murat C."/>
            <person name="Sun H."/>
            <person name="Tunlid A."/>
            <person name="Henrissat B."/>
            <person name="Grigoriev I.V."/>
            <person name="Hibbett D.S."/>
            <person name="Martin F."/>
            <person name="Nordberg H.P."/>
            <person name="Cantor M.N."/>
            <person name="Hua S.X."/>
        </authorList>
    </citation>
    <scope>NUCLEOTIDE SEQUENCE [LARGE SCALE GENOMIC DNA]</scope>
    <source>
        <strain evidence="1 2">MUT 4182</strain>
    </source>
</reference>
<evidence type="ECO:0000313" key="2">
    <source>
        <dbReference type="Proteomes" id="UP000054248"/>
    </source>
</evidence>